<feature type="transmembrane region" description="Helical" evidence="1">
    <location>
        <begin position="223"/>
        <end position="244"/>
    </location>
</feature>
<organism evidence="2 3">
    <name type="scientific">Frankliniella occidentalis</name>
    <name type="common">Western flower thrips</name>
    <name type="synonym">Euthrips occidentalis</name>
    <dbReference type="NCBI Taxonomy" id="133901"/>
    <lineage>
        <taxon>Eukaryota</taxon>
        <taxon>Metazoa</taxon>
        <taxon>Ecdysozoa</taxon>
        <taxon>Arthropoda</taxon>
        <taxon>Hexapoda</taxon>
        <taxon>Insecta</taxon>
        <taxon>Pterygota</taxon>
        <taxon>Neoptera</taxon>
        <taxon>Paraneoptera</taxon>
        <taxon>Thysanoptera</taxon>
        <taxon>Terebrantia</taxon>
        <taxon>Thripoidea</taxon>
        <taxon>Thripidae</taxon>
        <taxon>Frankliniella</taxon>
    </lineage>
</organism>
<gene>
    <name evidence="3" type="primary">LOC127750739</name>
</gene>
<evidence type="ECO:0000313" key="2">
    <source>
        <dbReference type="Proteomes" id="UP000504606"/>
    </source>
</evidence>
<keyword evidence="1" id="KW-0812">Transmembrane</keyword>
<dbReference type="GeneID" id="127750739"/>
<reference evidence="3" key="1">
    <citation type="submission" date="2025-08" db="UniProtKB">
        <authorList>
            <consortium name="RefSeq"/>
        </authorList>
    </citation>
    <scope>IDENTIFICATION</scope>
    <source>
        <tissue evidence="3">Whole organism</tissue>
    </source>
</reference>
<evidence type="ECO:0000313" key="3">
    <source>
        <dbReference type="RefSeq" id="XP_052129092.1"/>
    </source>
</evidence>
<feature type="transmembrane region" description="Helical" evidence="1">
    <location>
        <begin position="67"/>
        <end position="87"/>
    </location>
</feature>
<sequence length="333" mass="37021">MTRRWIILEIWNWLRPAASGLGVLPVTEHVYSAGPSFAPFSAGAAYSVAVLWSLLQSLPVFISHRGDFARFMAMVAIYTARVVAPLLRAGQRHRLSDMIAFPSMLVSFFDYLMLCGTTSLLRSLAADVRRSSAQLYKDPNYVPCLSNKEKEQRNEGSDSDANGHWLHLRQRQRILHDLFLLAGLAHGANFFAFFFASYGFALWNLSEGLSLAIQAGDISTRAAWTFGAGLAHTATLLVLCGLVGKRAAAHLLIRADAQRFLMQLPRTRDTPYHWCSRLTWDIEQQDGRYNIIGVFSLSGDTSAVIVGVTATFIITMLQTDLFKIDSLQANGWS</sequence>
<proteinExistence type="predicted"/>
<accession>A0A9C6X4P4</accession>
<protein>
    <submittedName>
        <fullName evidence="3">Uncharacterized protein LOC127750739 isoform X4</fullName>
    </submittedName>
</protein>
<dbReference type="AlphaFoldDB" id="A0A9C6X4P4"/>
<dbReference type="Proteomes" id="UP000504606">
    <property type="component" value="Unplaced"/>
</dbReference>
<keyword evidence="2" id="KW-1185">Reference proteome</keyword>
<evidence type="ECO:0000256" key="1">
    <source>
        <dbReference type="SAM" id="Phobius"/>
    </source>
</evidence>
<keyword evidence="1" id="KW-0472">Membrane</keyword>
<keyword evidence="1" id="KW-1133">Transmembrane helix</keyword>
<feature type="transmembrane region" description="Helical" evidence="1">
    <location>
        <begin position="178"/>
        <end position="203"/>
    </location>
</feature>
<dbReference type="RefSeq" id="XP_052129092.1">
    <property type="nucleotide sequence ID" value="XM_052273132.1"/>
</dbReference>
<feature type="transmembrane region" description="Helical" evidence="1">
    <location>
        <begin position="37"/>
        <end position="55"/>
    </location>
</feature>
<name>A0A9C6X4P4_FRAOC</name>
<feature type="transmembrane region" description="Helical" evidence="1">
    <location>
        <begin position="99"/>
        <end position="121"/>
    </location>
</feature>